<dbReference type="Gene3D" id="2.80.10.50">
    <property type="match status" value="1"/>
</dbReference>
<dbReference type="InterPro" id="IPR017850">
    <property type="entry name" value="Alkaline_phosphatase_core_sf"/>
</dbReference>
<dbReference type="PANTHER" id="PTHR31956:SF1">
    <property type="entry name" value="NON-SPECIFIC PHOSPHOLIPASE C1"/>
    <property type="match status" value="1"/>
</dbReference>
<sequence length="687" mass="76846">MRSPKRFVVPRTSSFDIRRALLVTLCFVVAGAVAQQRKFDHIIMVMEENRSFDHLLGWSKQLGIDGLTGQESNPVSTVIANSPRVFVDADAPYVANVDPDHTTYATTSKIFGMRQLESGNYTETMQGFVEWQHFLGNENNTKYGGVMSMFSPARLPVMNQLAAEFTVMDRFFASVPGCTWPNRQFAMAGTSGGNTETFFWNHGIPGELFPQKTIFDQLSDEGLSWKNYYADTPWELMMESLAHHPDRLQPIERFYEDAAAGTLPSYGFINPRTGINVTTGAGANDMHPDHDVALGEQFYKDIYEAVRASPAWNRTLLIITFDEHGGFYDHVTPPSENIPAPDDSAAFPDLYFKFDRLGLRIPTLLISAWNPKGSVINRPPAAQMPANNSEYDLTSIPATIRKLFNMSSGPLTRRDAWAATFEHIFSEATPRTDCPEKLVPAPPPSRDEHDLEENRPISHLQRDIATMLHQLTGEGHRDEELAKLPTDIRQLPSALKRQGELSQWLLGRFEHHQHKTRQWKTHKSVSASTLPYKVVVDTTLSPVWLLGGDLAWDLNNGTNCGYLTITTRSLRENSTGVPYCLTHNVSAPAGEVITVIPCYPTASPCYNRDPNQRWVYNGMDSSIRPFDDQDVCITTNYNFGDKTPYFAQCNQSVNQAWAYMGRGPGMANIGTLFFGVGVADLGVVLNL</sequence>
<dbReference type="InterPro" id="IPR007312">
    <property type="entry name" value="Phosphoesterase"/>
</dbReference>
<name>A0A0S4JTW9_BODSA</name>
<dbReference type="Proteomes" id="UP000051952">
    <property type="component" value="Unassembled WGS sequence"/>
</dbReference>
<dbReference type="GO" id="GO:0042578">
    <property type="term" value="F:phosphoric ester hydrolase activity"/>
    <property type="evidence" value="ECO:0007669"/>
    <property type="project" value="UniProtKB-ARBA"/>
</dbReference>
<reference evidence="4" key="1">
    <citation type="submission" date="2015-09" db="EMBL/GenBank/DDBJ databases">
        <authorList>
            <consortium name="Pathogen Informatics"/>
        </authorList>
    </citation>
    <scope>NUCLEOTIDE SEQUENCE [LARGE SCALE GENOMIC DNA]</scope>
    <source>
        <strain evidence="4">Lake Konstanz</strain>
    </source>
</reference>
<protein>
    <submittedName>
        <fullName evidence="3">Phosphoesterase, putative</fullName>
    </submittedName>
</protein>
<keyword evidence="4" id="KW-1185">Reference proteome</keyword>
<organism evidence="3 4">
    <name type="scientific">Bodo saltans</name>
    <name type="common">Flagellated protozoan</name>
    <dbReference type="NCBI Taxonomy" id="75058"/>
    <lineage>
        <taxon>Eukaryota</taxon>
        <taxon>Discoba</taxon>
        <taxon>Euglenozoa</taxon>
        <taxon>Kinetoplastea</taxon>
        <taxon>Metakinetoplastina</taxon>
        <taxon>Eubodonida</taxon>
        <taxon>Bodonidae</taxon>
        <taxon>Bodo</taxon>
    </lineage>
</organism>
<proteinExistence type="predicted"/>
<gene>
    <name evidence="3" type="ORF">BSAL_44145</name>
</gene>
<evidence type="ECO:0000313" key="4">
    <source>
        <dbReference type="Proteomes" id="UP000051952"/>
    </source>
</evidence>
<dbReference type="PROSITE" id="PS50231">
    <property type="entry name" value="RICIN_B_LECTIN"/>
    <property type="match status" value="1"/>
</dbReference>
<dbReference type="SUPFAM" id="SSF50370">
    <property type="entry name" value="Ricin B-like lectins"/>
    <property type="match status" value="1"/>
</dbReference>
<dbReference type="PANTHER" id="PTHR31956">
    <property type="entry name" value="NON-SPECIFIC PHOSPHOLIPASE C4-RELATED"/>
    <property type="match status" value="1"/>
</dbReference>
<dbReference type="OrthoDB" id="5135119at2759"/>
<dbReference type="EMBL" id="CYKH01002182">
    <property type="protein sequence ID" value="CUG93683.1"/>
    <property type="molecule type" value="Genomic_DNA"/>
</dbReference>
<dbReference type="GO" id="GO:0009395">
    <property type="term" value="P:phospholipid catabolic process"/>
    <property type="evidence" value="ECO:0007669"/>
    <property type="project" value="TreeGrafter"/>
</dbReference>
<dbReference type="AlphaFoldDB" id="A0A0S4JTW9"/>
<keyword evidence="1" id="KW-0378">Hydrolase</keyword>
<dbReference type="InterPro" id="IPR035992">
    <property type="entry name" value="Ricin_B-like_lectins"/>
</dbReference>
<dbReference type="VEuPathDB" id="TriTrypDB:BSAL_44145"/>
<accession>A0A0S4JTW9</accession>
<evidence type="ECO:0000256" key="1">
    <source>
        <dbReference type="ARBA" id="ARBA00022801"/>
    </source>
</evidence>
<feature type="region of interest" description="Disordered" evidence="2">
    <location>
        <begin position="432"/>
        <end position="451"/>
    </location>
</feature>
<evidence type="ECO:0000313" key="3">
    <source>
        <dbReference type="EMBL" id="CUG93683.1"/>
    </source>
</evidence>
<dbReference type="Gene3D" id="3.40.720.10">
    <property type="entry name" value="Alkaline Phosphatase, subunit A"/>
    <property type="match status" value="2"/>
</dbReference>
<dbReference type="Pfam" id="PF04185">
    <property type="entry name" value="Phosphoesterase"/>
    <property type="match status" value="1"/>
</dbReference>
<evidence type="ECO:0000256" key="2">
    <source>
        <dbReference type="SAM" id="MobiDB-lite"/>
    </source>
</evidence>